<dbReference type="GO" id="GO:0009089">
    <property type="term" value="P:lysine biosynthetic process via diaminopimelate"/>
    <property type="evidence" value="ECO:0007669"/>
    <property type="project" value="UniProtKB-UniPathway"/>
</dbReference>
<dbReference type="SUPFAM" id="SSF55021">
    <property type="entry name" value="ACT-like"/>
    <property type="match status" value="2"/>
</dbReference>
<dbReference type="InterPro" id="IPR042199">
    <property type="entry name" value="AsparK_Bifunc_asparK/hSer_DH"/>
</dbReference>
<dbReference type="InterPro" id="IPR005260">
    <property type="entry name" value="Asp_kin_monofn"/>
</dbReference>
<evidence type="ECO:0000256" key="1">
    <source>
        <dbReference type="ARBA" id="ARBA00003121"/>
    </source>
</evidence>
<dbReference type="Pfam" id="PF22468">
    <property type="entry name" value="ACT_9"/>
    <property type="match status" value="1"/>
</dbReference>
<feature type="binding site" evidence="13">
    <location>
        <position position="225"/>
    </location>
    <ligand>
        <name>ATP</name>
        <dbReference type="ChEBI" id="CHEBI:30616"/>
    </ligand>
</feature>
<dbReference type="InterPro" id="IPR035804">
    <property type="entry name" value="AKIII_YclM_N"/>
</dbReference>
<dbReference type="Gene3D" id="3.30.2130.10">
    <property type="entry name" value="VC0802-like"/>
    <property type="match status" value="1"/>
</dbReference>
<dbReference type="STRING" id="1508404.JMA_33500"/>
<dbReference type="InterPro" id="IPR018042">
    <property type="entry name" value="Aspartate_kinase_CS"/>
</dbReference>
<dbReference type="GO" id="GO:0004072">
    <property type="term" value="F:aspartate kinase activity"/>
    <property type="evidence" value="ECO:0007669"/>
    <property type="project" value="UniProtKB-EC"/>
</dbReference>
<dbReference type="Gene3D" id="3.40.1160.10">
    <property type="entry name" value="Acetylglutamate kinase-like"/>
    <property type="match status" value="1"/>
</dbReference>
<dbReference type="PANTHER" id="PTHR21499:SF67">
    <property type="entry name" value="ASPARTOKINASE 3"/>
    <property type="match status" value="1"/>
</dbReference>
<dbReference type="CDD" id="cd04911">
    <property type="entry name" value="ACT_AKiii-YclM-BS_1"/>
    <property type="match status" value="1"/>
</dbReference>
<keyword evidence="6 14" id="KW-0808">Transferase</keyword>
<dbReference type="UniPathway" id="UPA00034">
    <property type="reaction ID" value="UER00015"/>
</dbReference>
<dbReference type="InterPro" id="IPR036393">
    <property type="entry name" value="AceGlu_kinase-like_sf"/>
</dbReference>
<keyword evidence="18" id="KW-1185">Reference proteome</keyword>
<dbReference type="GO" id="GO:0005829">
    <property type="term" value="C:cytosol"/>
    <property type="evidence" value="ECO:0007669"/>
    <property type="project" value="TreeGrafter"/>
</dbReference>
<evidence type="ECO:0000256" key="5">
    <source>
        <dbReference type="ARBA" id="ARBA00010122"/>
    </source>
</evidence>
<evidence type="ECO:0000256" key="12">
    <source>
        <dbReference type="ARBA" id="ARBA00047872"/>
    </source>
</evidence>
<dbReference type="HOGENOM" id="CLU_009116_6_2_9"/>
<dbReference type="GO" id="GO:0019877">
    <property type="term" value="P:diaminopimelate biosynthetic process"/>
    <property type="evidence" value="ECO:0007669"/>
    <property type="project" value="UniProtKB-KW"/>
</dbReference>
<evidence type="ECO:0000256" key="8">
    <source>
        <dbReference type="ARBA" id="ARBA00022777"/>
    </source>
</evidence>
<evidence type="ECO:0000256" key="11">
    <source>
        <dbReference type="ARBA" id="ARBA00023154"/>
    </source>
</evidence>
<comment type="catalytic activity">
    <reaction evidence="12 14">
        <text>L-aspartate + ATP = 4-phospho-L-aspartate + ADP</text>
        <dbReference type="Rhea" id="RHEA:23776"/>
        <dbReference type="ChEBI" id="CHEBI:29991"/>
        <dbReference type="ChEBI" id="CHEBI:30616"/>
        <dbReference type="ChEBI" id="CHEBI:57535"/>
        <dbReference type="ChEBI" id="CHEBI:456216"/>
        <dbReference type="EC" id="2.7.2.4"/>
    </reaction>
</comment>
<dbReference type="InterPro" id="IPR002912">
    <property type="entry name" value="ACT_dom"/>
</dbReference>
<comment type="function">
    <text evidence="1">Catalyzes the phosphorylation of the beta-carboxyl group of aspartic acid with ATP to yield 4-phospho-L-aspartate, which is involved in the branched biosynthetic pathway leading to the biosynthesis of amino acids threonine, isoleucine and methionine.</text>
</comment>
<keyword evidence="10" id="KW-0220">Diaminopimelate biosynthesis</keyword>
<dbReference type="Pfam" id="PF00696">
    <property type="entry name" value="AA_kinase"/>
    <property type="match status" value="1"/>
</dbReference>
<feature type="binding site" evidence="13">
    <location>
        <position position="49"/>
    </location>
    <ligand>
        <name>substrate</name>
    </ligand>
</feature>
<evidence type="ECO:0000256" key="14">
    <source>
        <dbReference type="RuleBase" id="RU003448"/>
    </source>
</evidence>
<evidence type="ECO:0000259" key="16">
    <source>
        <dbReference type="PROSITE" id="PS51671"/>
    </source>
</evidence>
<dbReference type="PANTHER" id="PTHR21499">
    <property type="entry name" value="ASPARTATE KINASE"/>
    <property type="match status" value="1"/>
</dbReference>
<dbReference type="EC" id="2.7.2.4" evidence="14"/>
<gene>
    <name evidence="17" type="ORF">JMA_33500</name>
</gene>
<dbReference type="GO" id="GO:0009090">
    <property type="term" value="P:homoserine biosynthetic process"/>
    <property type="evidence" value="ECO:0007669"/>
    <property type="project" value="TreeGrafter"/>
</dbReference>
<dbReference type="OrthoDB" id="9799110at2"/>
<comment type="pathway">
    <text evidence="2 15">Amino-acid biosynthesis; L-lysine biosynthesis via DAP pathway; (S)-tetrahydrodipicolinate from L-aspartate: step 1/4.</text>
</comment>
<dbReference type="NCBIfam" id="NF006540">
    <property type="entry name" value="PRK09034.1"/>
    <property type="match status" value="1"/>
</dbReference>
<sequence length="456" mass="50174">MKVVKFGGSSVASATQYKKVASILAADPERKAVIVSAPGKRHEGDTKTTDLLIRLAESVGERDFDESAFQAVLKRYQDIIDELELDSSLMTEVEGHLHEVISMYRQSKDRLLDGLKASGEDLNAKVMAAYLTSLGRKATYISPKRAGMIVTDEPGNAQILPESYPEIAKLRGVEGVLVIPGFFGYSYEGNIVTFPRGGSDITGSIIAAGLDATEYENFTDVDSIYCVSPKMVDQPRELKELTYREMRELAYSGFSVFHDEALQPVVHKKIPVCVKNTNRPEAKGTRIVASRELDGHPVIGIASDEGFCSINMTKYLMNRELGFGRKLLAILEDEGVSYEHTPSGIDNMSVILRSHQLYNGQEARVLNRIREELQVEDLYVERDLAMIMVVGEGMNQTIGIASKATQALAQAGANIKMINQGSSEVSMMFGVNVADVEKAVRSLYHIYFPAEVGQKA</sequence>
<feature type="binding site" evidence="13">
    <location>
        <begin position="5"/>
        <end position="8"/>
    </location>
    <ligand>
        <name>ATP</name>
        <dbReference type="ChEBI" id="CHEBI:30616"/>
    </ligand>
</feature>
<feature type="binding site" evidence="13">
    <location>
        <position position="120"/>
    </location>
    <ligand>
        <name>substrate</name>
    </ligand>
</feature>
<evidence type="ECO:0000256" key="13">
    <source>
        <dbReference type="PIRSR" id="PIRSR000726-1"/>
    </source>
</evidence>
<dbReference type="InterPro" id="IPR001341">
    <property type="entry name" value="Asp_kinase"/>
</dbReference>
<reference evidence="17 18" key="1">
    <citation type="submission" date="2014-08" db="EMBL/GenBank/DDBJ databases">
        <title>Complete genome of a marine bacteria Jeotgalibacillus malaysiensis.</title>
        <authorList>
            <person name="Yaakop A.S."/>
            <person name="Chan K.-G."/>
            <person name="Goh K.M."/>
        </authorList>
    </citation>
    <scope>NUCLEOTIDE SEQUENCE [LARGE SCALE GENOMIC DNA]</scope>
    <source>
        <strain evidence="17 18">D5</strain>
    </source>
</reference>
<keyword evidence="8 14" id="KW-0418">Kinase</keyword>
<dbReference type="FunFam" id="3.30.2130.10:FF:000001">
    <property type="entry name" value="Bifunctional aspartokinase/homoserine dehydrogenase"/>
    <property type="match status" value="1"/>
</dbReference>
<dbReference type="KEGG" id="jeo:JMA_33500"/>
<protein>
    <recommendedName>
        <fullName evidence="14">Aspartokinase</fullName>
        <ecNumber evidence="14">2.7.2.4</ecNumber>
    </recommendedName>
</protein>
<dbReference type="InterPro" id="IPR045865">
    <property type="entry name" value="ACT-like_dom_sf"/>
</dbReference>
<dbReference type="EMBL" id="CP009416">
    <property type="protein sequence ID" value="AJD92667.1"/>
    <property type="molecule type" value="Genomic_DNA"/>
</dbReference>
<evidence type="ECO:0000313" key="17">
    <source>
        <dbReference type="EMBL" id="AJD92667.1"/>
    </source>
</evidence>
<dbReference type="GO" id="GO:0005524">
    <property type="term" value="F:ATP binding"/>
    <property type="evidence" value="ECO:0007669"/>
    <property type="project" value="UniProtKB-KW"/>
</dbReference>
<evidence type="ECO:0000256" key="9">
    <source>
        <dbReference type="ARBA" id="ARBA00022840"/>
    </source>
</evidence>
<dbReference type="InterPro" id="IPR054352">
    <property type="entry name" value="ACT_Aspartokinase"/>
</dbReference>
<dbReference type="FunFam" id="3.40.1160.10:FF:000027">
    <property type="entry name" value="Aspartokinase"/>
    <property type="match status" value="1"/>
</dbReference>
<dbReference type="PIRSF" id="PIRSF000726">
    <property type="entry name" value="Asp_kin"/>
    <property type="match status" value="1"/>
</dbReference>
<evidence type="ECO:0000256" key="15">
    <source>
        <dbReference type="RuleBase" id="RU004249"/>
    </source>
</evidence>
<evidence type="ECO:0000256" key="3">
    <source>
        <dbReference type="ARBA" id="ARBA00004986"/>
    </source>
</evidence>
<keyword evidence="9 13" id="KW-0067">ATP-binding</keyword>
<organism evidence="17 18">
    <name type="scientific">Jeotgalibacillus malaysiensis</name>
    <dbReference type="NCBI Taxonomy" id="1508404"/>
    <lineage>
        <taxon>Bacteria</taxon>
        <taxon>Bacillati</taxon>
        <taxon>Bacillota</taxon>
        <taxon>Bacilli</taxon>
        <taxon>Bacillales</taxon>
        <taxon>Caryophanaceae</taxon>
        <taxon>Jeotgalibacillus</taxon>
    </lineage>
</organism>
<dbReference type="PROSITE" id="PS00324">
    <property type="entry name" value="ASPARTOKINASE"/>
    <property type="match status" value="1"/>
</dbReference>
<dbReference type="BioCyc" id="JESP1508404:G14D9-12631-MONOMER"/>
<evidence type="ECO:0000256" key="4">
    <source>
        <dbReference type="ARBA" id="ARBA00005139"/>
    </source>
</evidence>
<proteinExistence type="inferred from homology"/>
<dbReference type="Proteomes" id="UP000031449">
    <property type="component" value="Chromosome"/>
</dbReference>
<dbReference type="NCBIfam" id="TIGR00657">
    <property type="entry name" value="asp_kinases"/>
    <property type="match status" value="1"/>
</dbReference>
<dbReference type="InterPro" id="IPR001048">
    <property type="entry name" value="Asp/Glu/Uridylate_kinase"/>
</dbReference>
<accession>A0A0B5AVB0</accession>
<evidence type="ECO:0000256" key="10">
    <source>
        <dbReference type="ARBA" id="ARBA00022915"/>
    </source>
</evidence>
<dbReference type="UniPathway" id="UPA00051">
    <property type="reaction ID" value="UER00462"/>
</dbReference>
<name>A0A0B5AVB0_9BACL</name>
<evidence type="ECO:0000256" key="2">
    <source>
        <dbReference type="ARBA" id="ARBA00004766"/>
    </source>
</evidence>
<dbReference type="PROSITE" id="PS51671">
    <property type="entry name" value="ACT"/>
    <property type="match status" value="1"/>
</dbReference>
<comment type="pathway">
    <text evidence="3 15">Amino-acid biosynthesis; L-methionine biosynthesis via de novo pathway; L-homoserine from L-aspartate: step 1/3.</text>
</comment>
<dbReference type="CDD" id="cd04245">
    <property type="entry name" value="AAK_AKiii-YclM-BS"/>
    <property type="match status" value="1"/>
</dbReference>
<dbReference type="AlphaFoldDB" id="A0A0B5AVB0"/>
<keyword evidence="15" id="KW-0028">Amino-acid biosynthesis</keyword>
<feature type="domain" description="ACT" evidence="16">
    <location>
        <begin position="389"/>
        <end position="454"/>
    </location>
</feature>
<dbReference type="UniPathway" id="UPA00050">
    <property type="reaction ID" value="UER00461"/>
</dbReference>
<keyword evidence="7 13" id="KW-0547">Nucleotide-binding</keyword>
<feature type="binding site" evidence="13">
    <location>
        <begin position="219"/>
        <end position="220"/>
    </location>
    <ligand>
        <name>ATP</name>
        <dbReference type="ChEBI" id="CHEBI:30616"/>
    </ligand>
</feature>
<dbReference type="CDD" id="cd04916">
    <property type="entry name" value="ACT_AKiii-YclM-BS_2"/>
    <property type="match status" value="1"/>
</dbReference>
<dbReference type="Gene3D" id="1.20.120.1320">
    <property type="entry name" value="Aspartokinase, catalytic domain"/>
    <property type="match status" value="1"/>
</dbReference>
<evidence type="ECO:0000256" key="6">
    <source>
        <dbReference type="ARBA" id="ARBA00022679"/>
    </source>
</evidence>
<evidence type="ECO:0000313" key="18">
    <source>
        <dbReference type="Proteomes" id="UP000031449"/>
    </source>
</evidence>
<comment type="similarity">
    <text evidence="5 14">Belongs to the aspartokinase family.</text>
</comment>
<dbReference type="GO" id="GO:0009088">
    <property type="term" value="P:threonine biosynthetic process"/>
    <property type="evidence" value="ECO:0007669"/>
    <property type="project" value="UniProtKB-UniPathway"/>
</dbReference>
<keyword evidence="11" id="KW-0457">Lysine biosynthesis</keyword>
<evidence type="ECO:0000256" key="7">
    <source>
        <dbReference type="ARBA" id="ARBA00022741"/>
    </source>
</evidence>
<dbReference type="SUPFAM" id="SSF53633">
    <property type="entry name" value="Carbamate kinase-like"/>
    <property type="match status" value="1"/>
</dbReference>
<comment type="pathway">
    <text evidence="4 15">Amino-acid biosynthesis; L-threonine biosynthesis; L-threonine from L-aspartate: step 1/5.</text>
</comment>